<feature type="region of interest" description="Disordered" evidence="1">
    <location>
        <begin position="37"/>
        <end position="64"/>
    </location>
</feature>
<feature type="compositionally biased region" description="Polar residues" evidence="1">
    <location>
        <begin position="42"/>
        <end position="54"/>
    </location>
</feature>
<protein>
    <submittedName>
        <fullName evidence="2">Uncharacterized protein</fullName>
    </submittedName>
</protein>
<dbReference type="AlphaFoldDB" id="G2XPG3"/>
<gene>
    <name evidence="2" type="ORF">BofuT4_uP073810.1</name>
</gene>
<dbReference type="HOGENOM" id="CLU_2867379_0_0_1"/>
<proteinExistence type="predicted"/>
<evidence type="ECO:0000256" key="1">
    <source>
        <dbReference type="SAM" id="MobiDB-lite"/>
    </source>
</evidence>
<dbReference type="Proteomes" id="UP000008177">
    <property type="component" value="Unplaced contigs"/>
</dbReference>
<feature type="region of interest" description="Disordered" evidence="1">
    <location>
        <begin position="1"/>
        <end position="24"/>
    </location>
</feature>
<sequence>MQMHPISVDQGSNKQKKMNSELRNAFSSAVTPFLNHHPHLPTSISPTSEFSAQNLGLKANTLRS</sequence>
<organism evidence="2 3">
    <name type="scientific">Botryotinia fuckeliana (strain T4)</name>
    <name type="common">Noble rot fungus</name>
    <name type="synonym">Botrytis cinerea</name>
    <dbReference type="NCBI Taxonomy" id="999810"/>
    <lineage>
        <taxon>Eukaryota</taxon>
        <taxon>Fungi</taxon>
        <taxon>Dikarya</taxon>
        <taxon>Ascomycota</taxon>
        <taxon>Pezizomycotina</taxon>
        <taxon>Leotiomycetes</taxon>
        <taxon>Helotiales</taxon>
        <taxon>Sclerotiniaceae</taxon>
        <taxon>Botrytis</taxon>
    </lineage>
</organism>
<accession>G2XPG3</accession>
<evidence type="ECO:0000313" key="3">
    <source>
        <dbReference type="Proteomes" id="UP000008177"/>
    </source>
</evidence>
<dbReference type="EMBL" id="FQ790248">
    <property type="protein sequence ID" value="CCD42769.1"/>
    <property type="molecule type" value="Genomic_DNA"/>
</dbReference>
<dbReference type="InParanoid" id="G2XPG3"/>
<name>G2XPG3_BOTF4</name>
<reference evidence="3" key="1">
    <citation type="journal article" date="2011" name="PLoS Genet.">
        <title>Genomic analysis of the necrotrophic fungal pathogens Sclerotinia sclerotiorum and Botrytis cinerea.</title>
        <authorList>
            <person name="Amselem J."/>
            <person name="Cuomo C.A."/>
            <person name="van Kan J.A."/>
            <person name="Viaud M."/>
            <person name="Benito E.P."/>
            <person name="Couloux A."/>
            <person name="Coutinho P.M."/>
            <person name="de Vries R.P."/>
            <person name="Dyer P.S."/>
            <person name="Fillinger S."/>
            <person name="Fournier E."/>
            <person name="Gout L."/>
            <person name="Hahn M."/>
            <person name="Kohn L."/>
            <person name="Lapalu N."/>
            <person name="Plummer K.M."/>
            <person name="Pradier J.M."/>
            <person name="Quevillon E."/>
            <person name="Sharon A."/>
            <person name="Simon A."/>
            <person name="ten Have A."/>
            <person name="Tudzynski B."/>
            <person name="Tudzynski P."/>
            <person name="Wincker P."/>
            <person name="Andrew M."/>
            <person name="Anthouard V."/>
            <person name="Beever R.E."/>
            <person name="Beffa R."/>
            <person name="Benoit I."/>
            <person name="Bouzid O."/>
            <person name="Brault B."/>
            <person name="Chen Z."/>
            <person name="Choquer M."/>
            <person name="Collemare J."/>
            <person name="Cotton P."/>
            <person name="Danchin E.G."/>
            <person name="Da Silva C."/>
            <person name="Gautier A."/>
            <person name="Giraud C."/>
            <person name="Giraud T."/>
            <person name="Gonzalez C."/>
            <person name="Grossetete S."/>
            <person name="Guldener U."/>
            <person name="Henrissat B."/>
            <person name="Howlett B.J."/>
            <person name="Kodira C."/>
            <person name="Kretschmer M."/>
            <person name="Lappartient A."/>
            <person name="Leroch M."/>
            <person name="Levis C."/>
            <person name="Mauceli E."/>
            <person name="Neuveglise C."/>
            <person name="Oeser B."/>
            <person name="Pearson M."/>
            <person name="Poulain J."/>
            <person name="Poussereau N."/>
            <person name="Quesneville H."/>
            <person name="Rascle C."/>
            <person name="Schumacher J."/>
            <person name="Segurens B."/>
            <person name="Sexton A."/>
            <person name="Silva E."/>
            <person name="Sirven C."/>
            <person name="Soanes D.M."/>
            <person name="Talbot N.J."/>
            <person name="Templeton M."/>
            <person name="Yandava C."/>
            <person name="Yarden O."/>
            <person name="Zeng Q."/>
            <person name="Rollins J.A."/>
            <person name="Lebrun M.H."/>
            <person name="Dickman M."/>
        </authorList>
    </citation>
    <scope>NUCLEOTIDE SEQUENCE [LARGE SCALE GENOMIC DNA]</scope>
    <source>
        <strain evidence="3">T4</strain>
    </source>
</reference>
<evidence type="ECO:0000313" key="2">
    <source>
        <dbReference type="EMBL" id="CCD42769.1"/>
    </source>
</evidence>